<dbReference type="Proteomes" id="UP000223296">
    <property type="component" value="Unassembled WGS sequence"/>
</dbReference>
<dbReference type="CDD" id="cd04458">
    <property type="entry name" value="CSP_CDS"/>
    <property type="match status" value="1"/>
</dbReference>
<sequence>MIGFVKWYSYEKDFGFIFGEDGHEYFFRKSAGSDIPGQIVNFEPFEHSRGLRARKVSNIHNPDPQQIQKLKTLCKDFQKVEKQPMSKKYNLLSAAILSLCLTMFITLGFFYILAGFFDTDRETNIVLLFVFPAVTFSVLTFFLNRIFRNMKPGSDTDVATNDDWLKDFWSEDSLIYDPAYSNLNCNIFHRSDDDI</sequence>
<keyword evidence="1" id="KW-0472">Membrane</keyword>
<protein>
    <submittedName>
        <fullName evidence="2">CspA</fullName>
    </submittedName>
</protein>
<comment type="caution">
    <text evidence="2">The sequence shown here is derived from an EMBL/GenBank/DDBJ whole genome shotgun (WGS) entry which is preliminary data.</text>
</comment>
<keyword evidence="1" id="KW-0812">Transmembrane</keyword>
<gene>
    <name evidence="2" type="ORF">N776_04220</name>
</gene>
<feature type="transmembrane region" description="Helical" evidence="1">
    <location>
        <begin position="125"/>
        <end position="143"/>
    </location>
</feature>
<dbReference type="EMBL" id="AVBE01000002">
    <property type="protein sequence ID" value="PHJ36054.1"/>
    <property type="molecule type" value="Genomic_DNA"/>
</dbReference>
<dbReference type="InterPro" id="IPR012340">
    <property type="entry name" value="NA-bd_OB-fold"/>
</dbReference>
<evidence type="ECO:0000256" key="1">
    <source>
        <dbReference type="SAM" id="Phobius"/>
    </source>
</evidence>
<dbReference type="AlphaFoldDB" id="A0AA44UA78"/>
<proteinExistence type="predicted"/>
<reference evidence="2 3" key="1">
    <citation type="submission" date="2013-08" db="EMBL/GenBank/DDBJ databases">
        <authorList>
            <person name="Trees D."/>
        </authorList>
    </citation>
    <scope>NUCLEOTIDE SEQUENCE [LARGE SCALE GENOMIC DNA]</scope>
    <source>
        <strain evidence="2 3">3502</strain>
    </source>
</reference>
<dbReference type="InterPro" id="IPR002059">
    <property type="entry name" value="CSP_DNA-bd"/>
</dbReference>
<dbReference type="GO" id="GO:0003676">
    <property type="term" value="F:nucleic acid binding"/>
    <property type="evidence" value="ECO:0007669"/>
    <property type="project" value="InterPro"/>
</dbReference>
<organism evidence="2 3">
    <name type="scientific">Neisseria gonorrhoeae 3502</name>
    <dbReference type="NCBI Taxonomy" id="1193404"/>
    <lineage>
        <taxon>Bacteria</taxon>
        <taxon>Pseudomonadati</taxon>
        <taxon>Pseudomonadota</taxon>
        <taxon>Betaproteobacteria</taxon>
        <taxon>Neisseriales</taxon>
        <taxon>Neisseriaceae</taxon>
        <taxon>Neisseria</taxon>
    </lineage>
</organism>
<evidence type="ECO:0000313" key="2">
    <source>
        <dbReference type="EMBL" id="PHJ36054.1"/>
    </source>
</evidence>
<feature type="transmembrane region" description="Helical" evidence="1">
    <location>
        <begin position="89"/>
        <end position="113"/>
    </location>
</feature>
<name>A0AA44UA78_NEIGO</name>
<dbReference type="Gene3D" id="2.40.50.140">
    <property type="entry name" value="Nucleic acid-binding proteins"/>
    <property type="match status" value="1"/>
</dbReference>
<dbReference type="RefSeq" id="WP_012503627.1">
    <property type="nucleotide sequence ID" value="NZ_AVBE01000002.1"/>
</dbReference>
<evidence type="ECO:0000313" key="3">
    <source>
        <dbReference type="Proteomes" id="UP000223296"/>
    </source>
</evidence>
<dbReference type="SUPFAM" id="SSF50249">
    <property type="entry name" value="Nucleic acid-binding proteins"/>
    <property type="match status" value="1"/>
</dbReference>
<accession>A0AA44UA78</accession>
<keyword evidence="1" id="KW-1133">Transmembrane helix</keyword>